<dbReference type="Proteomes" id="UP001365846">
    <property type="component" value="Unassembled WGS sequence"/>
</dbReference>
<dbReference type="EMBL" id="JBBKZU010000005">
    <property type="protein sequence ID" value="MEJ8812079.1"/>
    <property type="molecule type" value="Genomic_DNA"/>
</dbReference>
<organism evidence="2 3">
    <name type="scientific">Variovorax ureilyticus</name>
    <dbReference type="NCBI Taxonomy" id="1836198"/>
    <lineage>
        <taxon>Bacteria</taxon>
        <taxon>Pseudomonadati</taxon>
        <taxon>Pseudomonadota</taxon>
        <taxon>Betaproteobacteria</taxon>
        <taxon>Burkholderiales</taxon>
        <taxon>Comamonadaceae</taxon>
        <taxon>Variovorax</taxon>
    </lineage>
</organism>
<feature type="region of interest" description="Disordered" evidence="1">
    <location>
        <begin position="509"/>
        <end position="530"/>
    </location>
</feature>
<reference evidence="2 3" key="1">
    <citation type="submission" date="2024-03" db="EMBL/GenBank/DDBJ databases">
        <title>Novel species of the genus Variovorax.</title>
        <authorList>
            <person name="Liu Q."/>
            <person name="Xin Y.-H."/>
        </authorList>
    </citation>
    <scope>NUCLEOTIDE SEQUENCE [LARGE SCALE GENOMIC DNA]</scope>
    <source>
        <strain evidence="2 3">KACC 18899</strain>
    </source>
</reference>
<accession>A0ABU8VEI8</accession>
<keyword evidence="3" id="KW-1185">Reference proteome</keyword>
<dbReference type="InterPro" id="IPR011045">
    <property type="entry name" value="N2O_reductase_N"/>
</dbReference>
<dbReference type="RefSeq" id="WP_340357343.1">
    <property type="nucleotide sequence ID" value="NZ_JBBKZU010000005.1"/>
</dbReference>
<sequence>MSAAAAAAAASTAASQSGSASTGSVLGTNPQTTTFCGSQSTDIVDSALNIVPAQYTAMAGQLSKDAGIAYRYGPDATACGTAGTGVALYKRGDTQLTSPAPSYPFWWQVGQVSGSAGSYSSNQGSIAFVADNTAQRVGVADIQISNTMYGVFAQLPQLSWTRAAVAGGGIDSVTVMGYREQGIVSSDPVATARCTGTAFCSEGLVAFQNGVIGTVGSNTASNRTTVQLPANKVPTSIAMTNDSEFALVTVWDTQALKGQVAVIALAGLCDNCDPYASAGSTGRAAWYNWWQEWMGVYPGLANMGNIAFMKILGYIDLPGINAPTEIAVTTGMDQYKTLYQTGSQVGQFVGLDNSPLTTATNWQKFASGGSLYYNYAKGGVAVVISKSEQKAAFIDLKPLFSYFNGMYFSSNVSQTTNFGQAANQWPFTFDVQASQKPTVVKTVSLGARPTAVKTTMTEKFATRAWIATQDGTLHIYSLNGFAPGDGYNMTANPPASNIAEVGTVTGIGRNPTSLATSRGEPPGSSVDPSNQQVIVASRGDNKINWVRFASNGNSGSIVRTIQHNEMKDLIAVEDSDNFANQGYVLSALDYTGKAVRNYRYGPVIFHDGGACPAPNGCAVNAINGAAVEYGGAMALPGKPFQMNSANVP</sequence>
<proteinExistence type="predicted"/>
<evidence type="ECO:0000313" key="2">
    <source>
        <dbReference type="EMBL" id="MEJ8812079.1"/>
    </source>
</evidence>
<comment type="caution">
    <text evidence="2">The sequence shown here is derived from an EMBL/GenBank/DDBJ whole genome shotgun (WGS) entry which is preliminary data.</text>
</comment>
<name>A0ABU8VEI8_9BURK</name>
<evidence type="ECO:0000256" key="1">
    <source>
        <dbReference type="SAM" id="MobiDB-lite"/>
    </source>
</evidence>
<protein>
    <submittedName>
        <fullName evidence="2">Uncharacterized protein</fullName>
    </submittedName>
</protein>
<gene>
    <name evidence="2" type="ORF">WKW77_13440</name>
</gene>
<dbReference type="SUPFAM" id="SSF50974">
    <property type="entry name" value="Nitrous oxide reductase, N-terminal domain"/>
    <property type="match status" value="1"/>
</dbReference>
<evidence type="ECO:0000313" key="3">
    <source>
        <dbReference type="Proteomes" id="UP001365846"/>
    </source>
</evidence>